<feature type="compositionally biased region" description="Low complexity" evidence="3">
    <location>
        <begin position="1743"/>
        <end position="1755"/>
    </location>
</feature>
<comment type="caution">
    <text evidence="5">The sequence shown here is derived from an EMBL/GenBank/DDBJ whole genome shotgun (WGS) entry which is preliminary data.</text>
</comment>
<dbReference type="EMBL" id="BCLY01000008">
    <property type="protein sequence ID" value="GAQ07086.1"/>
    <property type="molecule type" value="Genomic_DNA"/>
</dbReference>
<feature type="compositionally biased region" description="Polar residues" evidence="3">
    <location>
        <begin position="1405"/>
        <end position="1419"/>
    </location>
</feature>
<evidence type="ECO:0000256" key="2">
    <source>
        <dbReference type="PROSITE-ProRule" id="PRU00235"/>
    </source>
</evidence>
<dbReference type="InterPro" id="IPR036770">
    <property type="entry name" value="Ankyrin_rpt-contain_sf"/>
</dbReference>
<dbReference type="Pfam" id="PF13540">
    <property type="entry name" value="RCC1_2"/>
    <property type="match status" value="1"/>
</dbReference>
<evidence type="ECO:0000313" key="5">
    <source>
        <dbReference type="EMBL" id="GAQ07086.1"/>
    </source>
</evidence>
<organism evidence="5 6">
    <name type="scientific">Aspergillus lentulus</name>
    <dbReference type="NCBI Taxonomy" id="293939"/>
    <lineage>
        <taxon>Eukaryota</taxon>
        <taxon>Fungi</taxon>
        <taxon>Dikarya</taxon>
        <taxon>Ascomycota</taxon>
        <taxon>Pezizomycotina</taxon>
        <taxon>Eurotiomycetes</taxon>
        <taxon>Eurotiomycetidae</taxon>
        <taxon>Eurotiales</taxon>
        <taxon>Aspergillaceae</taxon>
        <taxon>Aspergillus</taxon>
        <taxon>Aspergillus subgen. Fumigati</taxon>
    </lineage>
</organism>
<dbReference type="Gene3D" id="2.130.10.30">
    <property type="entry name" value="Regulator of chromosome condensation 1/beta-lactamase-inhibitor protein II"/>
    <property type="match status" value="1"/>
</dbReference>
<dbReference type="InterPro" id="IPR009091">
    <property type="entry name" value="RCC1/BLIP-II"/>
</dbReference>
<feature type="compositionally biased region" description="Polar residues" evidence="3">
    <location>
        <begin position="1519"/>
        <end position="1538"/>
    </location>
</feature>
<dbReference type="CDD" id="cd18186">
    <property type="entry name" value="BTB_POZ_ZBTB_KLHL-like"/>
    <property type="match status" value="1"/>
</dbReference>
<feature type="region of interest" description="Disordered" evidence="3">
    <location>
        <begin position="345"/>
        <end position="365"/>
    </location>
</feature>
<gene>
    <name evidence="5" type="ORF">ALT_4407</name>
</gene>
<keyword evidence="1" id="KW-0677">Repeat</keyword>
<dbReference type="SMART" id="SM00225">
    <property type="entry name" value="BTB"/>
    <property type="match status" value="1"/>
</dbReference>
<reference evidence="5 6" key="1">
    <citation type="submission" date="2015-11" db="EMBL/GenBank/DDBJ databases">
        <title>Aspergillus lentulus strain IFM 54703T.</title>
        <authorList>
            <person name="Kusuya Y."/>
            <person name="Sakai K."/>
            <person name="Kamei K."/>
            <person name="Takahashi H."/>
            <person name="Yaguchi T."/>
        </authorList>
    </citation>
    <scope>NUCLEOTIDE SEQUENCE [LARGE SCALE GENOMIC DNA]</scope>
    <source>
        <strain evidence="5 6">IFM 54703</strain>
    </source>
</reference>
<feature type="region of interest" description="Disordered" evidence="3">
    <location>
        <begin position="1662"/>
        <end position="1779"/>
    </location>
</feature>
<dbReference type="Proteomes" id="UP000051487">
    <property type="component" value="Unassembled WGS sequence"/>
</dbReference>
<accession>A0AAN4TAM3</accession>
<dbReference type="InterPro" id="IPR000210">
    <property type="entry name" value="BTB/POZ_dom"/>
</dbReference>
<feature type="compositionally biased region" description="Low complexity" evidence="3">
    <location>
        <begin position="718"/>
        <end position="736"/>
    </location>
</feature>
<feature type="compositionally biased region" description="Basic residues" evidence="3">
    <location>
        <begin position="1756"/>
        <end position="1766"/>
    </location>
</feature>
<dbReference type="PANTHER" id="PTHR22872">
    <property type="entry name" value="BTK-BINDING PROTEIN-RELATED"/>
    <property type="match status" value="1"/>
</dbReference>
<dbReference type="SUPFAM" id="SSF50985">
    <property type="entry name" value="RCC1/BLIP-II"/>
    <property type="match status" value="1"/>
</dbReference>
<dbReference type="PROSITE" id="PS50097">
    <property type="entry name" value="BTB"/>
    <property type="match status" value="1"/>
</dbReference>
<sequence length="1779" mass="195055">MEGRTASDWPIPAWSYPRLQQSSGNSARTGLAVLIYADKIAPYCPRVASTVLNLQSHTALESLPASLEPYFPEVASYRVHYSSLSSPPRPTIYDSSFSPKALESLARTEDLYPQFNRILLSPAELFPHFGHMISTLWESFLRDDVESFRRCLANASYTSGSQRPFGAGGSPGFKAGSLGGVTPSSLLSSKDKKLSGTSPGATTPDRNTGGPRPGKALSRAELNTRDHYGRTLLHLVSSSQKPSAIHFATSLLEIPFLDLYAQDWESGWTALHRALYAGNATIAQALMARDISDVTGFSKSGNVGHPSGGLIKIKDREGFSPFEVYGATIASRDIKRITSSTASLDPSELEHSDIASNAPSLQDDLTEDSCVGRGSLKPRTNLAADEVFTFGSNKNLNLGLGDQDDRQFPVRINLERPEHLLRRLYREFLDRQLDDGTPSSHQDVTRTADLPALIKNKPIKIQAIVMSKLHTAILTDDPESNLFLCGFGPGGRLGTGDEQTRFSFVCIETGGLAHKRVISVALGQDHTLAITAHGEVFSWGSNKYGQLGYSLPRTQSRDDVPMQMSPRQIFNPFKKEVILGVAASAIHSVVFSSSGLYTFGKNEGQLGLVDSDARSLEYQITPRRVGASLFSAGIQSVSAIDHATVVLLQNHEVWVFSQYGYSRISFPLDVSSSFIRNSFMATRYDTSVNRIVQVRSGGDTICARSSSGEVFTVRVNRSENPPTSTSTTNPSKTRNSLSAPARVWTVKKAHMAVTDVDVGQDGSIIICTASGSAWTKEKRRKAKDGISKDYKFARVPGLSRVVGVCSNAYGAYAVAQRDCDVTKEQINVDQSTLWEDFLPLSPFASLVSTVTPLKTDDASDALLDGGSADAMKRAAMSISDIESYFQPLRNEAPEGTVFLLSSLSDARIPVHEFILTGRSSVLRKAFHEFRQTYYFSLPDVLDIEYGPNGQCHVRFNGLDFLTILNLSFFLYADNVLDVWHQMRASAANASRYRQVRSEVMRIATYLGLPTLERAARLMIEPTQSLKFDMAHAFNDPTFFESSDVIIELNGETMKAHSQVLCQRCPFFDTLFNGRSGGRWLSSRRTSVNDSIRVDLKHIDRPVFEFVLRYIYTDAEEQLFDEVRSQSLDGFIDLVLDVAFIANELMIDRLAQVCQKMLGKFVTTTNVCGLLNSISPCAVSEFKDAALEYICLNLEDVLAQRYLRDLDENLLNALDTVCHDNQMTSFPVSRGRNSEAYVFEKYPELVASIQADRRRMIDSMRLQYRLNCLQSYEEKPRPVADDKVATSPSVQKAKAAFLKENSDIPRSPMLKSRQSTSDLMFQMDDDPMLSPADSAKGKTAIRKGRASEPSLDFPALGTSLGDKQSFNNDSNVLRESLQSPQENALSESPSAFRAAVLEQKKNGYLVSSPTQTPWASSAISTPKKDLKDIMSETSERRVSNLSLGMSARRENSNNFTPKLSQKERKKLQQQQLQEKLAAQEKAKEAPQNPWKLSAPVKSPDKPGTPKPGTPFGSHGKDGESSQPSKFAQKPSMTLRQTLAGTPPPRSTPSATPSATPAPGQGRSVSGGPQPAIKPSPQGPAAAGPSTSPNGLASAQTPIKSIRHLPRSEPYQTSFHSPSPNSLSLAAILMQQQTEKDELREAATAKHNLQDIQLEQEFQEWWDKESRRVQGIPEPDSTTASQKESEGRVGRGGRGRGSNNRKKRGKGPENAAGPSGLTQQLSQAKGQNGQKTSDSRRDNVQPETNGNHANAAGANSRRGGRGGHPRKGKERDRTASGQTVH</sequence>
<feature type="region of interest" description="Disordered" evidence="3">
    <location>
        <begin position="1430"/>
        <end position="1619"/>
    </location>
</feature>
<name>A0AAN4TAM3_ASPLE</name>
<feature type="repeat" description="RCC1" evidence="2">
    <location>
        <begin position="480"/>
        <end position="533"/>
    </location>
</feature>
<evidence type="ECO:0000259" key="4">
    <source>
        <dbReference type="PROSITE" id="PS50097"/>
    </source>
</evidence>
<evidence type="ECO:0000256" key="1">
    <source>
        <dbReference type="ARBA" id="ARBA00022737"/>
    </source>
</evidence>
<dbReference type="PROSITE" id="PS50012">
    <property type="entry name" value="RCC1_3"/>
    <property type="match status" value="2"/>
</dbReference>
<feature type="domain" description="BTB" evidence="4">
    <location>
        <begin position="1042"/>
        <end position="1113"/>
    </location>
</feature>
<feature type="compositionally biased region" description="Low complexity" evidence="3">
    <location>
        <begin position="1546"/>
        <end position="1557"/>
    </location>
</feature>
<feature type="region of interest" description="Disordered" evidence="3">
    <location>
        <begin position="186"/>
        <end position="217"/>
    </location>
</feature>
<evidence type="ECO:0000256" key="3">
    <source>
        <dbReference type="SAM" id="MobiDB-lite"/>
    </source>
</evidence>
<evidence type="ECO:0000313" key="6">
    <source>
        <dbReference type="Proteomes" id="UP000051487"/>
    </source>
</evidence>
<feature type="compositionally biased region" description="Polar residues" evidence="3">
    <location>
        <begin position="1714"/>
        <end position="1730"/>
    </location>
</feature>
<feature type="compositionally biased region" description="Polar residues" evidence="3">
    <location>
        <begin position="196"/>
        <end position="206"/>
    </location>
</feature>
<feature type="region of interest" description="Disordered" evidence="3">
    <location>
        <begin position="1405"/>
        <end position="1424"/>
    </location>
</feature>
<dbReference type="PANTHER" id="PTHR22872:SF2">
    <property type="entry name" value="INHIBITOR OF BRUTON TYROSINE KINASE"/>
    <property type="match status" value="1"/>
</dbReference>
<dbReference type="Gene3D" id="3.30.710.10">
    <property type="entry name" value="Potassium Channel Kv1.1, Chain A"/>
    <property type="match status" value="1"/>
</dbReference>
<feature type="region of interest" description="Disordered" evidence="3">
    <location>
        <begin position="1321"/>
        <end position="1367"/>
    </location>
</feature>
<feature type="compositionally biased region" description="Basic residues" evidence="3">
    <location>
        <begin position="1689"/>
        <end position="1703"/>
    </location>
</feature>
<dbReference type="Pfam" id="PF00651">
    <property type="entry name" value="BTB"/>
    <property type="match status" value="1"/>
</dbReference>
<dbReference type="InterPro" id="IPR011333">
    <property type="entry name" value="SKP1/BTB/POZ_sf"/>
</dbReference>
<dbReference type="PRINTS" id="PR00633">
    <property type="entry name" value="RCCNDNSATION"/>
</dbReference>
<dbReference type="SUPFAM" id="SSF48403">
    <property type="entry name" value="Ankyrin repeat"/>
    <property type="match status" value="1"/>
</dbReference>
<dbReference type="Gene3D" id="1.25.40.20">
    <property type="entry name" value="Ankyrin repeat-containing domain"/>
    <property type="match status" value="1"/>
</dbReference>
<proteinExistence type="predicted"/>
<dbReference type="InterPro" id="IPR051625">
    <property type="entry name" value="Signaling_Regulatory_Domain"/>
</dbReference>
<dbReference type="InterPro" id="IPR000408">
    <property type="entry name" value="Reg_chr_condens"/>
</dbReference>
<feature type="region of interest" description="Disordered" evidence="3">
    <location>
        <begin position="715"/>
        <end position="737"/>
    </location>
</feature>
<feature type="compositionally biased region" description="Low complexity" evidence="3">
    <location>
        <begin position="1577"/>
        <end position="1589"/>
    </location>
</feature>
<dbReference type="SUPFAM" id="SSF54695">
    <property type="entry name" value="POZ domain"/>
    <property type="match status" value="1"/>
</dbReference>
<feature type="repeat" description="RCC1" evidence="2">
    <location>
        <begin position="534"/>
        <end position="594"/>
    </location>
</feature>
<protein>
    <recommendedName>
        <fullName evidence="4">BTB domain-containing protein</fullName>
    </recommendedName>
</protein>
<feature type="compositionally biased region" description="Polar residues" evidence="3">
    <location>
        <begin position="1608"/>
        <end position="1619"/>
    </location>
</feature>